<dbReference type="GO" id="GO:0046872">
    <property type="term" value="F:metal ion binding"/>
    <property type="evidence" value="ECO:0007669"/>
    <property type="project" value="UniProtKB-KW"/>
</dbReference>
<organism evidence="14 15">
    <name type="scientific">Mytilus coruscus</name>
    <name type="common">Sea mussel</name>
    <dbReference type="NCBI Taxonomy" id="42192"/>
    <lineage>
        <taxon>Eukaryota</taxon>
        <taxon>Metazoa</taxon>
        <taxon>Spiralia</taxon>
        <taxon>Lophotrochozoa</taxon>
        <taxon>Mollusca</taxon>
        <taxon>Bivalvia</taxon>
        <taxon>Autobranchia</taxon>
        <taxon>Pteriomorphia</taxon>
        <taxon>Mytilida</taxon>
        <taxon>Mytiloidea</taxon>
        <taxon>Mytilidae</taxon>
        <taxon>Mytilinae</taxon>
        <taxon>Mytilus</taxon>
    </lineage>
</organism>
<comment type="subcellular location">
    <subcellularLocation>
        <location evidence="3">Cytoplasm</location>
    </subcellularLocation>
    <subcellularLocation>
        <location evidence="2">Nucleus</location>
    </subcellularLocation>
</comment>
<name>A0A6J8F219_MYTCO</name>
<evidence type="ECO:0000313" key="14">
    <source>
        <dbReference type="EMBL" id="CAC5426814.1"/>
    </source>
</evidence>
<sequence>MAAMFHLPRIRRERHYRGFNPFNKDFSDEQLRQRYRFGRETIEFLANELRGDLERNTSKKTALTVEQQVMIALRFFVSRSQMQVVGDTMGFDNSTVSRVVSDVTDALVARKEQYIKWPTEEQKNVNKHAFYDKAGFRNIIGCIDGTHVHIQAPTEDEPAYVNRKDFHSVNVQVICDHQGTINNKINANVKWPGSAHDAHVFRTSAIGRHLENNYQGIEQGLLLGDSGYPCRPFLLTPYRQPANRMQGTL</sequence>
<dbReference type="PANTHER" id="PTHR22930">
    <property type="match status" value="1"/>
</dbReference>
<dbReference type="InterPro" id="IPR045249">
    <property type="entry name" value="HARBI1-like"/>
</dbReference>
<protein>
    <recommendedName>
        <fullName evidence="5">Putative nuclease HARBI1</fullName>
    </recommendedName>
    <alternativeName>
        <fullName evidence="11">Harbinger transposase-derived nuclease</fullName>
    </alternativeName>
</protein>
<dbReference type="EMBL" id="CACVKT020010477">
    <property type="protein sequence ID" value="CAC5426814.1"/>
    <property type="molecule type" value="Genomic_DNA"/>
</dbReference>
<evidence type="ECO:0000256" key="11">
    <source>
        <dbReference type="ARBA" id="ARBA00030126"/>
    </source>
</evidence>
<proteinExistence type="inferred from homology"/>
<evidence type="ECO:0000256" key="4">
    <source>
        <dbReference type="ARBA" id="ARBA00006958"/>
    </source>
</evidence>
<evidence type="ECO:0000256" key="7">
    <source>
        <dbReference type="ARBA" id="ARBA00022722"/>
    </source>
</evidence>
<dbReference type="AlphaFoldDB" id="A0A6J8F219"/>
<keyword evidence="7" id="KW-0540">Nuclease</keyword>
<comment type="similarity">
    <text evidence="4">Belongs to the HARBI1 family.</text>
</comment>
<evidence type="ECO:0000313" key="15">
    <source>
        <dbReference type="Proteomes" id="UP000507470"/>
    </source>
</evidence>
<comment type="function">
    <text evidence="12">Transposase-derived protein that may have nuclease activity. Does not have transposase activity.</text>
</comment>
<evidence type="ECO:0000259" key="13">
    <source>
        <dbReference type="Pfam" id="PF13359"/>
    </source>
</evidence>
<keyword evidence="8" id="KW-0479">Metal-binding</keyword>
<evidence type="ECO:0000256" key="5">
    <source>
        <dbReference type="ARBA" id="ARBA00015519"/>
    </source>
</evidence>
<dbReference type="OrthoDB" id="6124324at2759"/>
<reference evidence="14 15" key="1">
    <citation type="submission" date="2020-06" db="EMBL/GenBank/DDBJ databases">
        <authorList>
            <person name="Li R."/>
            <person name="Bekaert M."/>
        </authorList>
    </citation>
    <scope>NUCLEOTIDE SEQUENCE [LARGE SCALE GENOMIC DNA]</scope>
    <source>
        <strain evidence="15">wild</strain>
    </source>
</reference>
<keyword evidence="6" id="KW-0963">Cytoplasm</keyword>
<dbReference type="Proteomes" id="UP000507470">
    <property type="component" value="Unassembled WGS sequence"/>
</dbReference>
<dbReference type="GO" id="GO:0005634">
    <property type="term" value="C:nucleus"/>
    <property type="evidence" value="ECO:0007669"/>
    <property type="project" value="UniProtKB-SubCell"/>
</dbReference>
<keyword evidence="10" id="KW-0539">Nucleus</keyword>
<dbReference type="GO" id="GO:0016787">
    <property type="term" value="F:hydrolase activity"/>
    <property type="evidence" value="ECO:0007669"/>
    <property type="project" value="UniProtKB-KW"/>
</dbReference>
<dbReference type="InterPro" id="IPR027806">
    <property type="entry name" value="HARBI1_dom"/>
</dbReference>
<dbReference type="GO" id="GO:0005737">
    <property type="term" value="C:cytoplasm"/>
    <property type="evidence" value="ECO:0007669"/>
    <property type="project" value="UniProtKB-SubCell"/>
</dbReference>
<evidence type="ECO:0000256" key="2">
    <source>
        <dbReference type="ARBA" id="ARBA00004123"/>
    </source>
</evidence>
<keyword evidence="15" id="KW-1185">Reference proteome</keyword>
<keyword evidence="9 14" id="KW-0378">Hydrolase</keyword>
<evidence type="ECO:0000256" key="1">
    <source>
        <dbReference type="ARBA" id="ARBA00001968"/>
    </source>
</evidence>
<evidence type="ECO:0000256" key="9">
    <source>
        <dbReference type="ARBA" id="ARBA00022801"/>
    </source>
</evidence>
<dbReference type="InterPro" id="IPR026103">
    <property type="entry name" value="HARBI1_animal"/>
</dbReference>
<accession>A0A6J8F219</accession>
<dbReference type="GO" id="GO:0004518">
    <property type="term" value="F:nuclease activity"/>
    <property type="evidence" value="ECO:0007669"/>
    <property type="project" value="UniProtKB-KW"/>
</dbReference>
<feature type="domain" description="DDE Tnp4" evidence="13">
    <location>
        <begin position="143"/>
        <end position="243"/>
    </location>
</feature>
<dbReference type="PRINTS" id="PR02086">
    <property type="entry name" value="PUTNUCHARBI1"/>
</dbReference>
<evidence type="ECO:0000256" key="6">
    <source>
        <dbReference type="ARBA" id="ARBA00022490"/>
    </source>
</evidence>
<evidence type="ECO:0000256" key="3">
    <source>
        <dbReference type="ARBA" id="ARBA00004496"/>
    </source>
</evidence>
<evidence type="ECO:0000256" key="8">
    <source>
        <dbReference type="ARBA" id="ARBA00022723"/>
    </source>
</evidence>
<comment type="cofactor">
    <cofactor evidence="1">
        <name>a divalent metal cation</name>
        <dbReference type="ChEBI" id="CHEBI:60240"/>
    </cofactor>
</comment>
<dbReference type="PANTHER" id="PTHR22930:SF267">
    <property type="entry name" value="NUCLEASE HARBI1-RELATED"/>
    <property type="match status" value="1"/>
</dbReference>
<evidence type="ECO:0000256" key="12">
    <source>
        <dbReference type="ARBA" id="ARBA00045850"/>
    </source>
</evidence>
<gene>
    <name evidence="14" type="ORF">MCOR_58491</name>
</gene>
<dbReference type="Pfam" id="PF13359">
    <property type="entry name" value="DDE_Tnp_4"/>
    <property type="match status" value="1"/>
</dbReference>
<evidence type="ECO:0000256" key="10">
    <source>
        <dbReference type="ARBA" id="ARBA00023242"/>
    </source>
</evidence>